<evidence type="ECO:0000313" key="1">
    <source>
        <dbReference type="EMBL" id="SNS83624.1"/>
    </source>
</evidence>
<accession>A0A239HTS8</accession>
<reference evidence="1 2" key="1">
    <citation type="submission" date="2017-06" db="EMBL/GenBank/DDBJ databases">
        <authorList>
            <person name="Kim H.J."/>
            <person name="Triplett B.A."/>
        </authorList>
    </citation>
    <scope>NUCLEOTIDE SEQUENCE [LARGE SCALE GENOMIC DNA]</scope>
    <source>
        <strain evidence="1 2">DSM 19307</strain>
    </source>
</reference>
<proteinExistence type="predicted"/>
<dbReference type="Proteomes" id="UP000198393">
    <property type="component" value="Unassembled WGS sequence"/>
</dbReference>
<gene>
    <name evidence="1" type="ORF">SAMN05421640_1447</name>
</gene>
<dbReference type="InterPro" id="IPR032577">
    <property type="entry name" value="DUF4920"/>
</dbReference>
<organism evidence="1 2">
    <name type="scientific">Ekhidna lutea</name>
    <dbReference type="NCBI Taxonomy" id="447679"/>
    <lineage>
        <taxon>Bacteria</taxon>
        <taxon>Pseudomonadati</taxon>
        <taxon>Bacteroidota</taxon>
        <taxon>Cytophagia</taxon>
        <taxon>Cytophagales</taxon>
        <taxon>Reichenbachiellaceae</taxon>
        <taxon>Ekhidna</taxon>
    </lineage>
</organism>
<evidence type="ECO:0000313" key="2">
    <source>
        <dbReference type="Proteomes" id="UP000198393"/>
    </source>
</evidence>
<dbReference type="AlphaFoldDB" id="A0A239HTS8"/>
<dbReference type="RefSeq" id="WP_089356183.1">
    <property type="nucleotide sequence ID" value="NZ_FZPD01000002.1"/>
</dbReference>
<dbReference type="Pfam" id="PF16267">
    <property type="entry name" value="DUF4920"/>
    <property type="match status" value="1"/>
</dbReference>
<protein>
    <recommendedName>
        <fullName evidence="3">DUF4920 domain-containing protein</fullName>
    </recommendedName>
</protein>
<sequence>MRFIIILLVAIACAAPSEKFSSHGDEISAENAISTDEFLGMVGEEKKSFKVQGTIEEVCQMKGCWMTLKNESGENIRITFKDYGFFVPKDVNGREVVIEGEASKEILDEDVARHYAEDGGKEYDESMRKTISFVAKGVLIKES</sequence>
<dbReference type="OrthoDB" id="129527at2"/>
<keyword evidence="2" id="KW-1185">Reference proteome</keyword>
<name>A0A239HTS8_EKHLU</name>
<evidence type="ECO:0008006" key="3">
    <source>
        <dbReference type="Google" id="ProtNLM"/>
    </source>
</evidence>
<dbReference type="EMBL" id="FZPD01000002">
    <property type="protein sequence ID" value="SNS83624.1"/>
    <property type="molecule type" value="Genomic_DNA"/>
</dbReference>